<dbReference type="InterPro" id="IPR038056">
    <property type="entry name" value="YjbR-like_sf"/>
</dbReference>
<evidence type="ECO:0008006" key="3">
    <source>
        <dbReference type="Google" id="ProtNLM"/>
    </source>
</evidence>
<dbReference type="Proteomes" id="UP000262699">
    <property type="component" value="Unassembled WGS sequence"/>
</dbReference>
<name>A0A3D0W9U2_9SPHN</name>
<comment type="caution">
    <text evidence="1">The sequence shown here is derived from an EMBL/GenBank/DDBJ whole genome shotgun (WGS) entry which is preliminary data.</text>
</comment>
<protein>
    <recommendedName>
        <fullName evidence="3">Phosphoribosylglycinamide formyltransferase</fullName>
    </recommendedName>
</protein>
<proteinExistence type="predicted"/>
<sequence>MLSPDPDAALARVRDLALALPAAIEKVSHGSPGFHVEKGKFFAYFWHDHHGDGETAVMVRTTGTDEQAMLIESDPDLYYRPAYLGPSGWVAMRVGGPEPDWERVGERIAVSWELAAPRRLLEMGGR</sequence>
<dbReference type="EMBL" id="DOYJ01000124">
    <property type="protein sequence ID" value="HCB75382.1"/>
    <property type="molecule type" value="Genomic_DNA"/>
</dbReference>
<gene>
    <name evidence="1" type="ORF">DEP91_04295</name>
</gene>
<evidence type="ECO:0000313" key="2">
    <source>
        <dbReference type="Proteomes" id="UP000262699"/>
    </source>
</evidence>
<dbReference type="InterPro" id="IPR058532">
    <property type="entry name" value="YjbR/MT2646/Rv2570-like"/>
</dbReference>
<dbReference type="AlphaFoldDB" id="A0A3D0W9U2"/>
<organism evidence="1 2">
    <name type="scientific">Sphingomonas bacterium</name>
    <dbReference type="NCBI Taxonomy" id="1895847"/>
    <lineage>
        <taxon>Bacteria</taxon>
        <taxon>Pseudomonadati</taxon>
        <taxon>Pseudomonadota</taxon>
        <taxon>Alphaproteobacteria</taxon>
        <taxon>Sphingomonadales</taxon>
        <taxon>Sphingomonadaceae</taxon>
        <taxon>Sphingomonas</taxon>
    </lineage>
</organism>
<dbReference type="Pfam" id="PF04237">
    <property type="entry name" value="YjbR"/>
    <property type="match status" value="1"/>
</dbReference>
<dbReference type="SUPFAM" id="SSF142906">
    <property type="entry name" value="YjbR-like"/>
    <property type="match status" value="1"/>
</dbReference>
<evidence type="ECO:0000313" key="1">
    <source>
        <dbReference type="EMBL" id="HCB75382.1"/>
    </source>
</evidence>
<reference evidence="1 2" key="1">
    <citation type="journal article" date="2018" name="Nat. Biotechnol.">
        <title>A standardized bacterial taxonomy based on genome phylogeny substantially revises the tree of life.</title>
        <authorList>
            <person name="Parks D.H."/>
            <person name="Chuvochina M."/>
            <person name="Waite D.W."/>
            <person name="Rinke C."/>
            <person name="Skarshewski A."/>
            <person name="Chaumeil P.A."/>
            <person name="Hugenholtz P."/>
        </authorList>
    </citation>
    <scope>NUCLEOTIDE SEQUENCE [LARGE SCALE GENOMIC DNA]</scope>
    <source>
        <strain evidence="1">UBA9015</strain>
    </source>
</reference>
<accession>A0A3D0W9U2</accession>
<dbReference type="Gene3D" id="3.90.1150.30">
    <property type="match status" value="1"/>
</dbReference>